<evidence type="ECO:0000259" key="7">
    <source>
        <dbReference type="Pfam" id="PF02601"/>
    </source>
</evidence>
<dbReference type="GO" id="GO:0005737">
    <property type="term" value="C:cytoplasm"/>
    <property type="evidence" value="ECO:0007669"/>
    <property type="project" value="UniProtKB-SubCell"/>
</dbReference>
<accession>A0AAJ4DMB2</accession>
<evidence type="ECO:0000259" key="8">
    <source>
        <dbReference type="Pfam" id="PF13742"/>
    </source>
</evidence>
<dbReference type="Proteomes" id="UP000326061">
    <property type="component" value="Chromosome"/>
</dbReference>
<dbReference type="Pfam" id="PF02601">
    <property type="entry name" value="Exonuc_VII_L"/>
    <property type="match status" value="1"/>
</dbReference>
<dbReference type="KEGG" id="suln:FJR47_03135"/>
<dbReference type="EMBL" id="CP041166">
    <property type="protein sequence ID" value="QFR42952.1"/>
    <property type="molecule type" value="Genomic_DNA"/>
</dbReference>
<reference evidence="10" key="1">
    <citation type="submission" date="2019-06" db="EMBL/GenBank/DDBJ databases">
        <title>Sulfurimonas gotlandica sp. nov., a chemoautotrophic and psychrotolerant epsilonproteobacterium isolated from a pelagic redoxcline, and an emended description of the genus Sulfurimonas.</title>
        <authorList>
            <person name="Wang S."/>
            <person name="Jiang L."/>
            <person name="Shao Z."/>
        </authorList>
    </citation>
    <scope>NUCLEOTIDE SEQUENCE [LARGE SCALE GENOMIC DNA]</scope>
    <source>
        <strain evidence="10">1-1N</strain>
    </source>
</reference>
<dbReference type="GO" id="GO:0009318">
    <property type="term" value="C:exodeoxyribonuclease VII complex"/>
    <property type="evidence" value="ECO:0007669"/>
    <property type="project" value="UniProtKB-UniRule"/>
</dbReference>
<feature type="domain" description="OB-fold nucleic acid binding" evidence="8">
    <location>
        <begin position="4"/>
        <end position="96"/>
    </location>
</feature>
<dbReference type="CDD" id="cd04489">
    <property type="entry name" value="ExoVII_LU_OBF"/>
    <property type="match status" value="1"/>
</dbReference>
<evidence type="ECO:0000256" key="6">
    <source>
        <dbReference type="RuleBase" id="RU004355"/>
    </source>
</evidence>
<comment type="function">
    <text evidence="5">Bidirectionally degrades single-stranded DNA into large acid-insoluble oligonucleotides, which are then degraded further into small acid-soluble oligonucleotides.</text>
</comment>
<keyword evidence="2 5" id="KW-0540">Nuclease</keyword>
<dbReference type="RefSeq" id="WP_152299015.1">
    <property type="nucleotide sequence ID" value="NZ_CP041166.1"/>
</dbReference>
<name>A0AAJ4DMB2_9BACT</name>
<comment type="similarity">
    <text evidence="5 6">Belongs to the XseA family.</text>
</comment>
<evidence type="ECO:0000256" key="1">
    <source>
        <dbReference type="ARBA" id="ARBA00022490"/>
    </source>
</evidence>
<dbReference type="NCBIfam" id="TIGR00237">
    <property type="entry name" value="xseA"/>
    <property type="match status" value="1"/>
</dbReference>
<dbReference type="EC" id="3.1.11.6" evidence="5"/>
<comment type="catalytic activity">
    <reaction evidence="5 6">
        <text>Exonucleolytic cleavage in either 5'- to 3'- or 3'- to 5'-direction to yield nucleoside 5'-phosphates.</text>
        <dbReference type="EC" id="3.1.11.6"/>
    </reaction>
</comment>
<dbReference type="PANTHER" id="PTHR30008:SF0">
    <property type="entry name" value="EXODEOXYRIBONUCLEASE 7 LARGE SUBUNIT"/>
    <property type="match status" value="1"/>
</dbReference>
<dbReference type="AlphaFoldDB" id="A0AAJ4DMB2"/>
<evidence type="ECO:0000313" key="9">
    <source>
        <dbReference type="EMBL" id="QFR42952.1"/>
    </source>
</evidence>
<dbReference type="GO" id="GO:0008855">
    <property type="term" value="F:exodeoxyribonuclease VII activity"/>
    <property type="evidence" value="ECO:0007669"/>
    <property type="project" value="UniProtKB-UniRule"/>
</dbReference>
<dbReference type="GO" id="GO:0003676">
    <property type="term" value="F:nucleic acid binding"/>
    <property type="evidence" value="ECO:0007669"/>
    <property type="project" value="InterPro"/>
</dbReference>
<dbReference type="Pfam" id="PF13742">
    <property type="entry name" value="tRNA_anti_2"/>
    <property type="match status" value="1"/>
</dbReference>
<dbReference type="InterPro" id="IPR003753">
    <property type="entry name" value="Exonuc_VII_L"/>
</dbReference>
<evidence type="ECO:0000313" key="10">
    <source>
        <dbReference type="Proteomes" id="UP000326061"/>
    </source>
</evidence>
<evidence type="ECO:0000256" key="5">
    <source>
        <dbReference type="HAMAP-Rule" id="MF_00378"/>
    </source>
</evidence>
<keyword evidence="1 5" id="KW-0963">Cytoplasm</keyword>
<dbReference type="HAMAP" id="MF_00378">
    <property type="entry name" value="Exonuc_7_L"/>
    <property type="match status" value="1"/>
</dbReference>
<comment type="subunit">
    <text evidence="5">Heterooligomer composed of large and small subunits.</text>
</comment>
<dbReference type="InterPro" id="IPR025824">
    <property type="entry name" value="OB-fold_nuc-bd_dom"/>
</dbReference>
<comment type="subcellular location">
    <subcellularLocation>
        <location evidence="5 6">Cytoplasm</location>
    </subcellularLocation>
</comment>
<dbReference type="PANTHER" id="PTHR30008">
    <property type="entry name" value="EXODEOXYRIBONUCLEASE 7 LARGE SUBUNIT"/>
    <property type="match status" value="1"/>
</dbReference>
<evidence type="ECO:0000256" key="2">
    <source>
        <dbReference type="ARBA" id="ARBA00022722"/>
    </source>
</evidence>
<sequence>MYTLSVSSLNEQIKTLLESTFTRVLVEGELSRVTLHNSGHIYFTLKDASSSIKAVMFKGNASKLKFQLQEGLKVVIDGAVTLYKPRGEYQINCFSIQPSGHGALALAYEQLKNKLSSQGYFDPSIKKELPKFPKKIAFITSATGAALQDMLRVAQNRYRAIEIDIYDVLVQGESAAPSIVNALNIADTKGYDIIVTGRGGGSIEDLWAFNEEIVADAIFRAKTPVVSCVGHEIDWVISDFVADLRAPTPSAAMQMILPDSNELYQYIDSLETQYTQKVMQKIYNAKQELTHLINLYSGHSIEKKITQKIEDVKQLCNSYNQTISFKMHSFSKEVESIKFRFPDIIKSKFNIAQNQVLTLQKMLESNNPKLKSKKGFAQISKNSKVIDIGSLRVNDIFDLMNNKVVISAKVLEKNNI</sequence>
<dbReference type="GO" id="GO:0006308">
    <property type="term" value="P:DNA catabolic process"/>
    <property type="evidence" value="ECO:0007669"/>
    <property type="project" value="UniProtKB-UniRule"/>
</dbReference>
<keyword evidence="3 5" id="KW-0378">Hydrolase</keyword>
<dbReference type="InterPro" id="IPR020579">
    <property type="entry name" value="Exonuc_VII_lsu_C"/>
</dbReference>
<gene>
    <name evidence="5" type="primary">xseA</name>
    <name evidence="9" type="ORF">FJR47_03135</name>
</gene>
<keyword evidence="4 5" id="KW-0269">Exonuclease</keyword>
<evidence type="ECO:0000256" key="3">
    <source>
        <dbReference type="ARBA" id="ARBA00022801"/>
    </source>
</evidence>
<feature type="domain" description="Exonuclease VII large subunit C-terminal" evidence="7">
    <location>
        <begin position="120"/>
        <end position="385"/>
    </location>
</feature>
<keyword evidence="10" id="KW-1185">Reference proteome</keyword>
<evidence type="ECO:0000256" key="4">
    <source>
        <dbReference type="ARBA" id="ARBA00022839"/>
    </source>
</evidence>
<protein>
    <recommendedName>
        <fullName evidence="5">Exodeoxyribonuclease 7 large subunit</fullName>
        <ecNumber evidence="5">3.1.11.6</ecNumber>
    </recommendedName>
    <alternativeName>
        <fullName evidence="5">Exodeoxyribonuclease VII large subunit</fullName>
        <shortName evidence="5">Exonuclease VII large subunit</shortName>
    </alternativeName>
</protein>
<proteinExistence type="inferred from homology"/>
<organism evidence="9 10">
    <name type="scientific">Sulfurimonas xiamenensis</name>
    <dbReference type="NCBI Taxonomy" id="2590021"/>
    <lineage>
        <taxon>Bacteria</taxon>
        <taxon>Pseudomonadati</taxon>
        <taxon>Campylobacterota</taxon>
        <taxon>Epsilonproteobacteria</taxon>
        <taxon>Campylobacterales</taxon>
        <taxon>Sulfurimonadaceae</taxon>
        <taxon>Sulfurimonas</taxon>
    </lineage>
</organism>